<comment type="caution">
    <text evidence="2">The sequence shown here is derived from an EMBL/GenBank/DDBJ whole genome shotgun (WGS) entry which is preliminary data.</text>
</comment>
<reference evidence="3" key="1">
    <citation type="journal article" date="2019" name="Int. J. Syst. Evol. Microbiol.">
        <title>The Global Catalogue of Microorganisms (GCM) 10K type strain sequencing project: providing services to taxonomists for standard genome sequencing and annotation.</title>
        <authorList>
            <consortium name="The Broad Institute Genomics Platform"/>
            <consortium name="The Broad Institute Genome Sequencing Center for Infectious Disease"/>
            <person name="Wu L."/>
            <person name="Ma J."/>
        </authorList>
    </citation>
    <scope>NUCLEOTIDE SEQUENCE [LARGE SCALE GENOMIC DNA]</scope>
    <source>
        <strain evidence="3">TISTR 2241</strain>
    </source>
</reference>
<dbReference type="Proteomes" id="UP001597458">
    <property type="component" value="Unassembled WGS sequence"/>
</dbReference>
<keyword evidence="3" id="KW-1185">Reference proteome</keyword>
<dbReference type="GO" id="GO:0016740">
    <property type="term" value="F:transferase activity"/>
    <property type="evidence" value="ECO:0007669"/>
    <property type="project" value="UniProtKB-KW"/>
</dbReference>
<gene>
    <name evidence="2" type="ORF">ACFSTF_15505</name>
</gene>
<dbReference type="Pfam" id="PF04230">
    <property type="entry name" value="PS_pyruv_trans"/>
    <property type="match status" value="1"/>
</dbReference>
<keyword evidence="2" id="KW-0808">Transferase</keyword>
<evidence type="ECO:0000313" key="2">
    <source>
        <dbReference type="EMBL" id="MFD2618695.1"/>
    </source>
</evidence>
<name>A0ABW5PUU3_9BACI</name>
<dbReference type="EMBL" id="JBHUMR010000025">
    <property type="protein sequence ID" value="MFD2618695.1"/>
    <property type="molecule type" value="Genomic_DNA"/>
</dbReference>
<accession>A0ABW5PUU3</accession>
<evidence type="ECO:0000313" key="3">
    <source>
        <dbReference type="Proteomes" id="UP001597458"/>
    </source>
</evidence>
<dbReference type="RefSeq" id="WP_141191623.1">
    <property type="nucleotide sequence ID" value="NZ_JBHUMR010000025.1"/>
</dbReference>
<proteinExistence type="predicted"/>
<evidence type="ECO:0000259" key="1">
    <source>
        <dbReference type="Pfam" id="PF04230"/>
    </source>
</evidence>
<organism evidence="2 3">
    <name type="scientific">Terrilactibacillus laevilacticus</name>
    <dbReference type="NCBI Taxonomy" id="1380157"/>
    <lineage>
        <taxon>Bacteria</taxon>
        <taxon>Bacillati</taxon>
        <taxon>Bacillota</taxon>
        <taxon>Bacilli</taxon>
        <taxon>Bacillales</taxon>
        <taxon>Bacillaceae</taxon>
        <taxon>Terrilactibacillus</taxon>
    </lineage>
</organism>
<sequence length="343" mass="39788">MNGQTIKEKKLVKGIAPNVDADALVNDKRKVFLFGSPSYTNIGDQAIAYAEEKFIRNHFPYYEYIEIMDYATDAGIELVKEIIHENDIVCFTGGGNLGSLYLDIEEDRRKVFAAFKNYKTISLPQSVHFEDTKQGNLEKKKSQDAYHQNPNLTLVARESQTLDRLKETFHSNVIYTPDMVLSLDIVPRDIEREGVLFILRADKEKVTDEDFISELMSWAGETTTVERTDTVLSEVETIDYEDREEYFMKMLDRIRSKKLIITDRLHAMIFSIITKTPCLVFGNSYGKAKHSYTDWLEELNFIEYTDKQDIDELEQMIERLLEAEPNDIDLSDDFEPLKEFFKG</sequence>
<protein>
    <submittedName>
        <fullName evidence="2">Polysaccharide pyruvyl transferase family protein</fullName>
    </submittedName>
</protein>
<feature type="domain" description="Polysaccharide pyruvyl transferase" evidence="1">
    <location>
        <begin position="41"/>
        <end position="285"/>
    </location>
</feature>
<dbReference type="InterPro" id="IPR007345">
    <property type="entry name" value="Polysacch_pyruvyl_Trfase"/>
</dbReference>